<dbReference type="AlphaFoldDB" id="A0A841CSK4"/>
<feature type="transmembrane region" description="Helical" evidence="2">
    <location>
        <begin position="46"/>
        <end position="67"/>
    </location>
</feature>
<dbReference type="InterPro" id="IPR008979">
    <property type="entry name" value="Galactose-bd-like_sf"/>
</dbReference>
<dbReference type="Pfam" id="PF08305">
    <property type="entry name" value="NPCBM"/>
    <property type="match status" value="1"/>
</dbReference>
<feature type="compositionally biased region" description="Low complexity" evidence="1">
    <location>
        <begin position="76"/>
        <end position="85"/>
    </location>
</feature>
<comment type="caution">
    <text evidence="4">The sequence shown here is derived from an EMBL/GenBank/DDBJ whole genome shotgun (WGS) entry which is preliminary data.</text>
</comment>
<reference evidence="4 5" key="1">
    <citation type="submission" date="2020-08" db="EMBL/GenBank/DDBJ databases">
        <title>Genomic Encyclopedia of Type Strains, Phase III (KMG-III): the genomes of soil and plant-associated and newly described type strains.</title>
        <authorList>
            <person name="Whitman W."/>
        </authorList>
    </citation>
    <scope>NUCLEOTIDE SEQUENCE [LARGE SCALE GENOMIC DNA]</scope>
    <source>
        <strain evidence="4 5">CECT 8640</strain>
    </source>
</reference>
<dbReference type="InterPro" id="IPR013222">
    <property type="entry name" value="Glyco_hyd_98_carb-bd"/>
</dbReference>
<name>A0A841CSK4_9PSEU</name>
<feature type="transmembrane region" description="Helical" evidence="2">
    <location>
        <begin position="19"/>
        <end position="39"/>
    </location>
</feature>
<dbReference type="SUPFAM" id="SSF49785">
    <property type="entry name" value="Galactose-binding domain-like"/>
    <property type="match status" value="1"/>
</dbReference>
<keyword evidence="2" id="KW-1133">Transmembrane helix</keyword>
<feature type="compositionally biased region" description="Polar residues" evidence="1">
    <location>
        <begin position="86"/>
        <end position="97"/>
    </location>
</feature>
<dbReference type="EMBL" id="JACHJN010000010">
    <property type="protein sequence ID" value="MBB5959304.1"/>
    <property type="molecule type" value="Genomic_DNA"/>
</dbReference>
<protein>
    <recommendedName>
        <fullName evidence="3">Glycosyl hydrolase family 98 putative carbohydrate-binding module domain-containing protein</fullName>
    </recommendedName>
</protein>
<evidence type="ECO:0000313" key="4">
    <source>
        <dbReference type="EMBL" id="MBB5959304.1"/>
    </source>
</evidence>
<evidence type="ECO:0000256" key="1">
    <source>
        <dbReference type="SAM" id="MobiDB-lite"/>
    </source>
</evidence>
<dbReference type="RefSeq" id="WP_184696034.1">
    <property type="nucleotide sequence ID" value="NZ_JACHJN010000010.1"/>
</dbReference>
<feature type="domain" description="Glycosyl hydrolase family 98 putative carbohydrate-binding module" evidence="3">
    <location>
        <begin position="108"/>
        <end position="248"/>
    </location>
</feature>
<organism evidence="4 5">
    <name type="scientific">Saccharothrix tamanrassetensis</name>
    <dbReference type="NCBI Taxonomy" id="1051531"/>
    <lineage>
        <taxon>Bacteria</taxon>
        <taxon>Bacillati</taxon>
        <taxon>Actinomycetota</taxon>
        <taxon>Actinomycetes</taxon>
        <taxon>Pseudonocardiales</taxon>
        <taxon>Pseudonocardiaceae</taxon>
        <taxon>Saccharothrix</taxon>
    </lineage>
</organism>
<proteinExistence type="predicted"/>
<evidence type="ECO:0000313" key="5">
    <source>
        <dbReference type="Proteomes" id="UP000547510"/>
    </source>
</evidence>
<feature type="region of interest" description="Disordered" evidence="1">
    <location>
        <begin position="76"/>
        <end position="116"/>
    </location>
</feature>
<evidence type="ECO:0000256" key="2">
    <source>
        <dbReference type="SAM" id="Phobius"/>
    </source>
</evidence>
<dbReference type="InterPro" id="IPR038637">
    <property type="entry name" value="NPCBM_sf"/>
</dbReference>
<gene>
    <name evidence="4" type="ORF">FHS29_005924</name>
</gene>
<keyword evidence="2" id="KW-0472">Membrane</keyword>
<dbReference type="Proteomes" id="UP000547510">
    <property type="component" value="Unassembled WGS sequence"/>
</dbReference>
<dbReference type="Gene3D" id="2.60.120.1060">
    <property type="entry name" value="NPCBM/NEW2 domain"/>
    <property type="match status" value="1"/>
</dbReference>
<keyword evidence="5" id="KW-1185">Reference proteome</keyword>
<keyword evidence="2" id="KW-0812">Transmembrane</keyword>
<dbReference type="SMART" id="SM00776">
    <property type="entry name" value="NPCBM"/>
    <property type="match status" value="1"/>
</dbReference>
<evidence type="ECO:0000259" key="3">
    <source>
        <dbReference type="SMART" id="SM00776"/>
    </source>
</evidence>
<sequence>MATGLTGALVAVLTFPTPLLKIVGALVCAIIGATVLAAARDRDRPPAGLLALLSTASVATLALVIVLSNQGIPAPATPAHTAGGPSPSSGPATTTDAIGTARSVPPTPPNATSLTTLRPVKNEASENLWTTGTMRLKGVTHDQAIAATGAWCGSTEVEFALDGKYDRFSALIGIADESAETKPLDFYVLTDGHRVGDFPAVGKVPQLATVPVAGALRLTIGVEPPDGDASTCPGPERVGMWADPLLTPAR</sequence>
<accession>A0A841CSK4</accession>